<keyword evidence="5 7" id="KW-0472">Membrane</keyword>
<evidence type="ECO:0000256" key="7">
    <source>
        <dbReference type="SAM" id="Phobius"/>
    </source>
</evidence>
<dbReference type="EMBL" id="SMAB01000006">
    <property type="protein sequence ID" value="TCS83156.1"/>
    <property type="molecule type" value="Genomic_DNA"/>
</dbReference>
<dbReference type="InterPro" id="IPR005359">
    <property type="entry name" value="UPF0154"/>
</dbReference>
<evidence type="ECO:0000313" key="9">
    <source>
        <dbReference type="Proteomes" id="UP000295788"/>
    </source>
</evidence>
<comment type="caution">
    <text evidence="8">The sequence shown here is derived from an EMBL/GenBank/DDBJ whole genome shotgun (WGS) entry which is preliminary data.</text>
</comment>
<protein>
    <recommendedName>
        <fullName evidence="10">YneF family protein</fullName>
    </recommendedName>
</protein>
<feature type="coiled-coil region" evidence="6">
    <location>
        <begin position="48"/>
        <end position="75"/>
    </location>
</feature>
<evidence type="ECO:0000256" key="3">
    <source>
        <dbReference type="ARBA" id="ARBA00022692"/>
    </source>
</evidence>
<feature type="transmembrane region" description="Helical" evidence="7">
    <location>
        <begin position="6"/>
        <end position="25"/>
    </location>
</feature>
<name>A0A4R3KI92_9BACI</name>
<dbReference type="Proteomes" id="UP000295788">
    <property type="component" value="Unassembled WGS sequence"/>
</dbReference>
<keyword evidence="3 7" id="KW-0812">Transmembrane</keyword>
<evidence type="ECO:0000313" key="8">
    <source>
        <dbReference type="EMBL" id="TCS83156.1"/>
    </source>
</evidence>
<evidence type="ECO:0000256" key="4">
    <source>
        <dbReference type="ARBA" id="ARBA00022989"/>
    </source>
</evidence>
<keyword evidence="6" id="KW-0175">Coiled coil</keyword>
<evidence type="ECO:0000256" key="2">
    <source>
        <dbReference type="ARBA" id="ARBA00006694"/>
    </source>
</evidence>
<comment type="subcellular location">
    <subcellularLocation>
        <location evidence="1">Membrane</location>
        <topology evidence="1">Single-pass membrane protein</topology>
    </subcellularLocation>
</comment>
<organism evidence="8 9">
    <name type="scientific">Tepidibacillus fermentans</name>
    <dbReference type="NCBI Taxonomy" id="1281767"/>
    <lineage>
        <taxon>Bacteria</taxon>
        <taxon>Bacillati</taxon>
        <taxon>Bacillota</taxon>
        <taxon>Bacilli</taxon>
        <taxon>Bacillales</taxon>
        <taxon>Bacillaceae</taxon>
        <taxon>Tepidibacillus</taxon>
    </lineage>
</organism>
<sequence>MNIVIPIITFVVGAVAGFAIGIFYLRKQFSNMAMDQKQIQQMARQMGMNLNQKQLNQMSRMMNNMNNKKKKIIESRYGK</sequence>
<dbReference type="OrthoDB" id="2991406at2"/>
<evidence type="ECO:0008006" key="10">
    <source>
        <dbReference type="Google" id="ProtNLM"/>
    </source>
</evidence>
<proteinExistence type="inferred from homology"/>
<accession>A0A4R3KI92</accession>
<keyword evidence="4 7" id="KW-1133">Transmembrane helix</keyword>
<dbReference type="Pfam" id="PF03672">
    <property type="entry name" value="UPF0154"/>
    <property type="match status" value="1"/>
</dbReference>
<evidence type="ECO:0000256" key="1">
    <source>
        <dbReference type="ARBA" id="ARBA00004167"/>
    </source>
</evidence>
<evidence type="ECO:0000256" key="5">
    <source>
        <dbReference type="ARBA" id="ARBA00023136"/>
    </source>
</evidence>
<keyword evidence="9" id="KW-1185">Reference proteome</keyword>
<evidence type="ECO:0000256" key="6">
    <source>
        <dbReference type="SAM" id="Coils"/>
    </source>
</evidence>
<dbReference type="RefSeq" id="WP_132768115.1">
    <property type="nucleotide sequence ID" value="NZ_SMAB01000006.1"/>
</dbReference>
<reference evidence="8 9" key="1">
    <citation type="submission" date="2019-03" db="EMBL/GenBank/DDBJ databases">
        <title>Genomic Encyclopedia of Type Strains, Phase IV (KMG-IV): sequencing the most valuable type-strain genomes for metagenomic binning, comparative biology and taxonomic classification.</title>
        <authorList>
            <person name="Goeker M."/>
        </authorList>
    </citation>
    <scope>NUCLEOTIDE SEQUENCE [LARGE SCALE GENOMIC DNA]</scope>
    <source>
        <strain evidence="8 9">DSM 23802</strain>
    </source>
</reference>
<dbReference type="AlphaFoldDB" id="A0A4R3KI92"/>
<dbReference type="GO" id="GO:0016020">
    <property type="term" value="C:membrane"/>
    <property type="evidence" value="ECO:0007669"/>
    <property type="project" value="UniProtKB-SubCell"/>
</dbReference>
<gene>
    <name evidence="8" type="ORF">EDD72_10684</name>
</gene>
<comment type="similarity">
    <text evidence="2">Belongs to the UPF0154 family.</text>
</comment>